<evidence type="ECO:0000313" key="5">
    <source>
        <dbReference type="Proteomes" id="UP000655225"/>
    </source>
</evidence>
<keyword evidence="5" id="KW-1185">Reference proteome</keyword>
<dbReference type="GO" id="GO:0003723">
    <property type="term" value="F:RNA binding"/>
    <property type="evidence" value="ECO:0007669"/>
    <property type="project" value="InterPro"/>
</dbReference>
<comment type="caution">
    <text evidence="4">The sequence shown here is derived from an EMBL/GenBank/DDBJ whole genome shotgun (WGS) entry which is preliminary data.</text>
</comment>
<evidence type="ECO:0000256" key="1">
    <source>
        <dbReference type="ARBA" id="ARBA00022737"/>
    </source>
</evidence>
<feature type="repeat" description="PPR" evidence="3">
    <location>
        <begin position="67"/>
        <end position="101"/>
    </location>
</feature>
<reference evidence="4 5" key="1">
    <citation type="submission" date="2020-04" db="EMBL/GenBank/DDBJ databases">
        <title>Plant Genome Project.</title>
        <authorList>
            <person name="Zhang R.-G."/>
        </authorList>
    </citation>
    <scope>NUCLEOTIDE SEQUENCE [LARGE SCALE GENOMIC DNA]</scope>
    <source>
        <strain evidence="4">YNK0</strain>
        <tissue evidence="4">Leaf</tissue>
    </source>
</reference>
<dbReference type="FunFam" id="1.25.40.10:FF:000344">
    <property type="entry name" value="Pentatricopeptide repeat-containing protein"/>
    <property type="match status" value="1"/>
</dbReference>
<dbReference type="NCBIfam" id="TIGR00756">
    <property type="entry name" value="PPR"/>
    <property type="match status" value="3"/>
</dbReference>
<dbReference type="Pfam" id="PF13041">
    <property type="entry name" value="PPR_2"/>
    <property type="match status" value="3"/>
</dbReference>
<proteinExistence type="inferred from homology"/>
<feature type="repeat" description="PPR" evidence="3">
    <location>
        <begin position="240"/>
        <end position="274"/>
    </location>
</feature>
<evidence type="ECO:0000313" key="4">
    <source>
        <dbReference type="EMBL" id="KAF8394516.1"/>
    </source>
</evidence>
<dbReference type="EMBL" id="JABCRI010000014">
    <property type="protein sequence ID" value="KAF8394516.1"/>
    <property type="molecule type" value="Genomic_DNA"/>
</dbReference>
<evidence type="ECO:0000256" key="3">
    <source>
        <dbReference type="PROSITE-ProRule" id="PRU00708"/>
    </source>
</evidence>
<dbReference type="FunFam" id="1.25.40.10:FF:000158">
    <property type="entry name" value="pentatricopeptide repeat-containing protein At2g33680"/>
    <property type="match status" value="1"/>
</dbReference>
<dbReference type="PANTHER" id="PTHR47926">
    <property type="entry name" value="PENTATRICOPEPTIDE REPEAT-CONTAINING PROTEIN"/>
    <property type="match status" value="1"/>
</dbReference>
<dbReference type="InterPro" id="IPR002885">
    <property type="entry name" value="PPR_rpt"/>
</dbReference>
<name>A0A835D938_TETSI</name>
<dbReference type="PANTHER" id="PTHR47926:SF347">
    <property type="entry name" value="PENTATRICOPEPTIDE REPEAT-CONTAINING PROTEIN"/>
    <property type="match status" value="1"/>
</dbReference>
<dbReference type="Pfam" id="PF01535">
    <property type="entry name" value="PPR"/>
    <property type="match status" value="2"/>
</dbReference>
<evidence type="ECO:0000256" key="2">
    <source>
        <dbReference type="ARBA" id="ARBA00061659"/>
    </source>
</evidence>
<dbReference type="InterPro" id="IPR011990">
    <property type="entry name" value="TPR-like_helical_dom_sf"/>
</dbReference>
<dbReference type="PROSITE" id="PS51375">
    <property type="entry name" value="PPR"/>
    <property type="match status" value="4"/>
</dbReference>
<dbReference type="InterPro" id="IPR046848">
    <property type="entry name" value="E_motif"/>
</dbReference>
<dbReference type="Proteomes" id="UP000655225">
    <property type="component" value="Unassembled WGS sequence"/>
</dbReference>
<feature type="repeat" description="PPR" evidence="3">
    <location>
        <begin position="342"/>
        <end position="376"/>
    </location>
</feature>
<evidence type="ECO:0008006" key="6">
    <source>
        <dbReference type="Google" id="ProtNLM"/>
    </source>
</evidence>
<dbReference type="GO" id="GO:0005739">
    <property type="term" value="C:mitochondrion"/>
    <property type="evidence" value="ECO:0007669"/>
    <property type="project" value="UniProtKB-ARBA"/>
</dbReference>
<feature type="repeat" description="PPR" evidence="3">
    <location>
        <begin position="377"/>
        <end position="407"/>
    </location>
</feature>
<dbReference type="Gene3D" id="1.25.40.10">
    <property type="entry name" value="Tetratricopeptide repeat domain"/>
    <property type="match status" value="4"/>
</dbReference>
<comment type="similarity">
    <text evidence="2">Belongs to the PPR family. PCMP-E subfamily.</text>
</comment>
<dbReference type="GO" id="GO:0009451">
    <property type="term" value="P:RNA modification"/>
    <property type="evidence" value="ECO:0007669"/>
    <property type="project" value="InterPro"/>
</dbReference>
<dbReference type="OrthoDB" id="185373at2759"/>
<organism evidence="4 5">
    <name type="scientific">Tetracentron sinense</name>
    <name type="common">Spur-leaf</name>
    <dbReference type="NCBI Taxonomy" id="13715"/>
    <lineage>
        <taxon>Eukaryota</taxon>
        <taxon>Viridiplantae</taxon>
        <taxon>Streptophyta</taxon>
        <taxon>Embryophyta</taxon>
        <taxon>Tracheophyta</taxon>
        <taxon>Spermatophyta</taxon>
        <taxon>Magnoliopsida</taxon>
        <taxon>Trochodendrales</taxon>
        <taxon>Trochodendraceae</taxon>
        <taxon>Tetracentron</taxon>
    </lineage>
</organism>
<sequence>MIGGYLRNERYPEALEMYEAMRSHSLRTDSCTCTFELKACTSLSDFETGMEIIDEARRLFDEMPPKDVVCWNSMIGGYVGACDFDKAFDLFFKMWGCGIRPSPITMASLIQACGGIGNLELGKCIHGCVNGLGMGCDILFNTSLVDMYGYVQNGLYFELFDLFFRLVSSGGGFDSVTMVSLLQGCAQIACLFTGKVLHGCVLRRGLESNLIVLTAIVDLYVKCGSLKLATSVFSRMQERNVISWTAMLVGLAQNGHAEDALRLFRQMQEEGVALNSVTLVSLIHACAQLGSLKKGKSVQAHLIRCGFVFNAVNITSLVDMYAKCGKVESAKRVFDNGSTSKDIVLWNSMITGYGIHGYGRQAVGLYDRMIKEGLKPNQTTFISLLSACSHSGRLEEAKALIKQMPFEPGNAVLEALLSGCRTHKNINMGICTADRLLSLDVMNPGIYIVLSNIYAEGRRWNEVDYVRGLMRKRGLRKTPGYSLIEVGNQVHAFFAGDNSHPFWSLLSCGDYW</sequence>
<dbReference type="Pfam" id="PF20431">
    <property type="entry name" value="E_motif"/>
    <property type="match status" value="1"/>
</dbReference>
<dbReference type="InterPro" id="IPR046960">
    <property type="entry name" value="PPR_At4g14850-like_plant"/>
</dbReference>
<gene>
    <name evidence="4" type="ORF">HHK36_020726</name>
</gene>
<accession>A0A835D938</accession>
<keyword evidence="1" id="KW-0677">Repeat</keyword>
<dbReference type="GO" id="GO:0099402">
    <property type="term" value="P:plant organ development"/>
    <property type="evidence" value="ECO:0007669"/>
    <property type="project" value="UniProtKB-ARBA"/>
</dbReference>
<dbReference type="FunFam" id="1.25.40.10:FF:000205">
    <property type="entry name" value="Pentatricopeptide repeat-containing protein, mitochondrial"/>
    <property type="match status" value="1"/>
</dbReference>
<protein>
    <recommendedName>
        <fullName evidence="6">Pentatricopeptide repeat-containing protein</fullName>
    </recommendedName>
</protein>
<dbReference type="AlphaFoldDB" id="A0A835D938"/>